<comment type="caution">
    <text evidence="8">The sequence shown here is derived from an EMBL/GenBank/DDBJ whole genome shotgun (WGS) entry which is preliminary data.</text>
</comment>
<keyword evidence="4" id="KW-0547">Nucleotide-binding</keyword>
<evidence type="ECO:0000256" key="1">
    <source>
        <dbReference type="ARBA" id="ARBA00004514"/>
    </source>
</evidence>
<dbReference type="InterPro" id="IPR042099">
    <property type="entry name" value="ANL_N_sf"/>
</dbReference>
<evidence type="ECO:0000256" key="4">
    <source>
        <dbReference type="ARBA" id="ARBA00022741"/>
    </source>
</evidence>
<dbReference type="GO" id="GO:0005524">
    <property type="term" value="F:ATP binding"/>
    <property type="evidence" value="ECO:0007669"/>
    <property type="project" value="UniProtKB-KW"/>
</dbReference>
<proteinExistence type="inferred from homology"/>
<dbReference type="GO" id="GO:0016874">
    <property type="term" value="F:ligase activity"/>
    <property type="evidence" value="ECO:0007669"/>
    <property type="project" value="UniProtKB-KW"/>
</dbReference>
<evidence type="ECO:0000256" key="3">
    <source>
        <dbReference type="ARBA" id="ARBA00022598"/>
    </source>
</evidence>
<dbReference type="GO" id="GO:0005829">
    <property type="term" value="C:cytosol"/>
    <property type="evidence" value="ECO:0007669"/>
    <property type="project" value="UniProtKB-SubCell"/>
</dbReference>
<feature type="domain" description="AMP-dependent synthetase/ligase" evidence="6">
    <location>
        <begin position="20"/>
        <end position="412"/>
    </location>
</feature>
<name>A0A6A1V7B3_9ROSI</name>
<dbReference type="SUPFAM" id="SSF56801">
    <property type="entry name" value="Acetyl-CoA synthetase-like"/>
    <property type="match status" value="1"/>
</dbReference>
<evidence type="ECO:0000313" key="9">
    <source>
        <dbReference type="Proteomes" id="UP000516437"/>
    </source>
</evidence>
<keyword evidence="5" id="KW-0067">ATP-binding</keyword>
<evidence type="ECO:0000256" key="5">
    <source>
        <dbReference type="ARBA" id="ARBA00022840"/>
    </source>
</evidence>
<dbReference type="Pfam" id="PF00501">
    <property type="entry name" value="AMP-binding"/>
    <property type="match status" value="1"/>
</dbReference>
<dbReference type="InterPro" id="IPR000873">
    <property type="entry name" value="AMP-dep_synth/lig_dom"/>
</dbReference>
<sequence length="557" mass="60368">MEGLVQCSANYIPLSPISFLERAALVYGDKVSMVYGTAKTSWRETHERCIKLASALVHLGISRGDTVAAFAPNVPALYELHFGVPMAGAVLSALNTKLDAIMLALLLEQLEAKVIFIHCDLVDVVLEALYIPRESKGKPPQLVLIAENDQISPSILKKTPAGTLEYNGLLATGQTDFETIRPENECDPISVNYTSGSTGIPKGAIYSHRAAYLNSLAAIFRSDMRQMPVFLWTVDMFRCNGWCFTWAVAALGGTNVFLGSDISAKLIFNAIGIHKVTHLCGAPNILNIIADAPANEQRALPIPSMVDIFVAGALPAPQVLMKVTDLGFNVSHGYGMTEALGPATIGPWEPRLQYSSKWDTQLAIIKRREGLHNIIMDGIDVKDPNTMKSIPCDGKTIGEVMFKGNTLMLGYLKNSKASQGAFRGGWYHTGDLAVRHPDGCIQMKDRAKDIVVSSGGEAISTLEVEAVLLSHPKVLEAAVVGRPRDDHHGEMPLAFVKLKKECGACTGEELINFCGNRLPKYMVPHSVVLGDLPVNSPGKIQKFLLRENVKAMGGLPL</sequence>
<dbReference type="InterPro" id="IPR045851">
    <property type="entry name" value="AMP-bd_C_sf"/>
</dbReference>
<dbReference type="Gene3D" id="3.30.300.30">
    <property type="match status" value="1"/>
</dbReference>
<feature type="domain" description="AMP-binding enzyme C-terminal" evidence="7">
    <location>
        <begin position="463"/>
        <end position="539"/>
    </location>
</feature>
<accession>A0A6A1V7B3</accession>
<dbReference type="PANTHER" id="PTHR43859:SF11">
    <property type="entry name" value="4-COUMARATE--COA LIGASE"/>
    <property type="match status" value="1"/>
</dbReference>
<dbReference type="InterPro" id="IPR020845">
    <property type="entry name" value="AMP-binding_CS"/>
</dbReference>
<dbReference type="InterPro" id="IPR025110">
    <property type="entry name" value="AMP-bd_C"/>
</dbReference>
<organism evidence="8 9">
    <name type="scientific">Morella rubra</name>
    <name type="common">Chinese bayberry</name>
    <dbReference type="NCBI Taxonomy" id="262757"/>
    <lineage>
        <taxon>Eukaryota</taxon>
        <taxon>Viridiplantae</taxon>
        <taxon>Streptophyta</taxon>
        <taxon>Embryophyta</taxon>
        <taxon>Tracheophyta</taxon>
        <taxon>Spermatophyta</taxon>
        <taxon>Magnoliopsida</taxon>
        <taxon>eudicotyledons</taxon>
        <taxon>Gunneridae</taxon>
        <taxon>Pentapetalae</taxon>
        <taxon>rosids</taxon>
        <taxon>fabids</taxon>
        <taxon>Fagales</taxon>
        <taxon>Myricaceae</taxon>
        <taxon>Morella</taxon>
    </lineage>
</organism>
<dbReference type="PANTHER" id="PTHR43859">
    <property type="entry name" value="ACYL-ACTIVATING ENZYME"/>
    <property type="match status" value="1"/>
</dbReference>
<dbReference type="Proteomes" id="UP000516437">
    <property type="component" value="Chromosome 7"/>
</dbReference>
<dbReference type="Gene3D" id="3.40.50.12780">
    <property type="entry name" value="N-terminal domain of ligase-like"/>
    <property type="match status" value="1"/>
</dbReference>
<dbReference type="Pfam" id="PF13193">
    <property type="entry name" value="AMP-binding_C"/>
    <property type="match status" value="1"/>
</dbReference>
<keyword evidence="9" id="KW-1185">Reference proteome</keyword>
<dbReference type="PROSITE" id="PS00455">
    <property type="entry name" value="AMP_BINDING"/>
    <property type="match status" value="1"/>
</dbReference>
<reference evidence="8 9" key="1">
    <citation type="journal article" date="2019" name="Plant Biotechnol. J.">
        <title>The red bayberry genome and genetic basis of sex determination.</title>
        <authorList>
            <person name="Jia H.M."/>
            <person name="Jia H.J."/>
            <person name="Cai Q.L."/>
            <person name="Wang Y."/>
            <person name="Zhao H.B."/>
            <person name="Yang W.F."/>
            <person name="Wang G.Y."/>
            <person name="Li Y.H."/>
            <person name="Zhan D.L."/>
            <person name="Shen Y.T."/>
            <person name="Niu Q.F."/>
            <person name="Chang L."/>
            <person name="Qiu J."/>
            <person name="Zhao L."/>
            <person name="Xie H.B."/>
            <person name="Fu W.Y."/>
            <person name="Jin J."/>
            <person name="Li X.W."/>
            <person name="Jiao Y."/>
            <person name="Zhou C.C."/>
            <person name="Tu T."/>
            <person name="Chai C.Y."/>
            <person name="Gao J.L."/>
            <person name="Fan L.J."/>
            <person name="van de Weg E."/>
            <person name="Wang J.Y."/>
            <person name="Gao Z.S."/>
        </authorList>
    </citation>
    <scope>NUCLEOTIDE SEQUENCE [LARGE SCALE GENOMIC DNA]</scope>
    <source>
        <tissue evidence="8">Leaves</tissue>
    </source>
</reference>
<evidence type="ECO:0000256" key="2">
    <source>
        <dbReference type="ARBA" id="ARBA00006432"/>
    </source>
</evidence>
<evidence type="ECO:0000313" key="8">
    <source>
        <dbReference type="EMBL" id="KAB1207070.1"/>
    </source>
</evidence>
<dbReference type="EMBL" id="RXIC02000025">
    <property type="protein sequence ID" value="KAB1207070.1"/>
    <property type="molecule type" value="Genomic_DNA"/>
</dbReference>
<evidence type="ECO:0000259" key="7">
    <source>
        <dbReference type="Pfam" id="PF13193"/>
    </source>
</evidence>
<evidence type="ECO:0000259" key="6">
    <source>
        <dbReference type="Pfam" id="PF00501"/>
    </source>
</evidence>
<protein>
    <submittedName>
        <fullName evidence="8">Putative acyl-activating enzyme 1, peroxisomal</fullName>
    </submittedName>
</protein>
<dbReference type="OrthoDB" id="10253115at2759"/>
<gene>
    <name evidence="8" type="ORF">CJ030_MR7G011391</name>
</gene>
<keyword evidence="3" id="KW-0436">Ligase</keyword>
<dbReference type="AlphaFoldDB" id="A0A6A1V7B3"/>
<comment type="similarity">
    <text evidence="2">Belongs to the ATP-dependent AMP-binding enzyme family.</text>
</comment>
<comment type="subcellular location">
    <subcellularLocation>
        <location evidence="1">Cytoplasm</location>
        <location evidence="1">Cytosol</location>
    </subcellularLocation>
</comment>